<evidence type="ECO:0000256" key="1">
    <source>
        <dbReference type="SAM" id="MobiDB-lite"/>
    </source>
</evidence>
<evidence type="ECO:0000313" key="2">
    <source>
        <dbReference type="EMBL" id="KAF5385776.1"/>
    </source>
</evidence>
<feature type="compositionally biased region" description="Basic and acidic residues" evidence="1">
    <location>
        <begin position="29"/>
        <end position="41"/>
    </location>
</feature>
<comment type="caution">
    <text evidence="2">The sequence shown here is derived from an EMBL/GenBank/DDBJ whole genome shotgun (WGS) entry which is preliminary data.</text>
</comment>
<feature type="region of interest" description="Disordered" evidence="1">
    <location>
        <begin position="282"/>
        <end position="327"/>
    </location>
</feature>
<feature type="compositionally biased region" description="Polar residues" evidence="1">
    <location>
        <begin position="543"/>
        <end position="571"/>
    </location>
</feature>
<feature type="compositionally biased region" description="Polar residues" evidence="1">
    <location>
        <begin position="297"/>
        <end position="316"/>
    </location>
</feature>
<feature type="compositionally biased region" description="Polar residues" evidence="1">
    <location>
        <begin position="461"/>
        <end position="472"/>
    </location>
</feature>
<feature type="region of interest" description="Disordered" evidence="1">
    <location>
        <begin position="6"/>
        <end position="41"/>
    </location>
</feature>
<dbReference type="EMBL" id="JAACJP010000003">
    <property type="protein sequence ID" value="KAF5385776.1"/>
    <property type="molecule type" value="Genomic_DNA"/>
</dbReference>
<keyword evidence="3" id="KW-1185">Reference proteome</keyword>
<evidence type="ECO:0000313" key="3">
    <source>
        <dbReference type="Proteomes" id="UP000565441"/>
    </source>
</evidence>
<name>A0A8H5M9S9_9AGAR</name>
<protein>
    <submittedName>
        <fullName evidence="2">Uncharacterized protein</fullName>
    </submittedName>
</protein>
<feature type="compositionally biased region" description="Polar residues" evidence="1">
    <location>
        <begin position="397"/>
        <end position="406"/>
    </location>
</feature>
<sequence length="663" mass="72522">MTVFERAMEERSVHASHAHVGSTHSPKQARRDDPPFAELKNKHDQSACTMSHLMSTACLTKGTGALIRRALTTPSECTCNIAFFNIWSACLLSDGETLPLYEDWISECQNKPVAPESDYPKKNAEEVEIPKWATISVPDNLTFDWVSAIQATDSSTPWGVSQIMAPVAALLGTLVICAVAFFVYRSRSGGRNPFPLRWGRVQKVRRVNPADRNIAWSIDRTEATDEFVMVDVEDGQRANHDRLPSGETIKTMNSLSVWKNSQIAQQIRRLPDQLPIPWKERAVQITSQPPGKRFRVDSSNTSSESGGANSTSNSHPGTAEGGIRPDTIFEEDEYPETEYRNSMYGDEETSLISPVERSENHVFLITGNRSIDFTLSSSSNSNSGTSHVVKVVPPTPTESSRLSHNRLTVTIPPPIVKPPLHAKIPPEPREPAPLPPRFTVPSLQRGPSPSPHPLPQPGPSNAHSAQPNGNVSQPPPSGNLHHTPRPVLQDVPPASNVRRQLSQDEDDPLKRNLPLPQARPMGARLPSSPRHAARQLSLDDELNQNTISPSVQSLESMSFSPAYSQRPLTPSSHRRGYSGDDTPPSQANSLTAPPLMHNRNLSIESIVPSRGDPVMLFPGPVRAAGYLVSLSEGASESSASLYSTTSSGNPRSLPSMAQPRERT</sequence>
<dbReference type="AlphaFoldDB" id="A0A8H5M9S9"/>
<feature type="compositionally biased region" description="Low complexity" evidence="1">
    <location>
        <begin position="634"/>
        <end position="648"/>
    </location>
</feature>
<organism evidence="2 3">
    <name type="scientific">Tricholomella constricta</name>
    <dbReference type="NCBI Taxonomy" id="117010"/>
    <lineage>
        <taxon>Eukaryota</taxon>
        <taxon>Fungi</taxon>
        <taxon>Dikarya</taxon>
        <taxon>Basidiomycota</taxon>
        <taxon>Agaricomycotina</taxon>
        <taxon>Agaricomycetes</taxon>
        <taxon>Agaricomycetidae</taxon>
        <taxon>Agaricales</taxon>
        <taxon>Tricholomatineae</taxon>
        <taxon>Lyophyllaceae</taxon>
        <taxon>Tricholomella</taxon>
    </lineage>
</organism>
<reference evidence="2 3" key="1">
    <citation type="journal article" date="2020" name="ISME J.">
        <title>Uncovering the hidden diversity of litter-decomposition mechanisms in mushroom-forming fungi.</title>
        <authorList>
            <person name="Floudas D."/>
            <person name="Bentzer J."/>
            <person name="Ahren D."/>
            <person name="Johansson T."/>
            <person name="Persson P."/>
            <person name="Tunlid A."/>
        </authorList>
    </citation>
    <scope>NUCLEOTIDE SEQUENCE [LARGE SCALE GENOMIC DNA]</scope>
    <source>
        <strain evidence="2 3">CBS 661.87</strain>
    </source>
</reference>
<proteinExistence type="predicted"/>
<dbReference type="Proteomes" id="UP000565441">
    <property type="component" value="Unassembled WGS sequence"/>
</dbReference>
<dbReference type="OrthoDB" id="3062174at2759"/>
<accession>A0A8H5M9S9</accession>
<feature type="region of interest" description="Disordered" evidence="1">
    <location>
        <begin position="377"/>
        <end position="596"/>
    </location>
</feature>
<gene>
    <name evidence="2" type="ORF">D9615_002695</name>
</gene>
<feature type="compositionally biased region" description="Pro residues" evidence="1">
    <location>
        <begin position="448"/>
        <end position="458"/>
    </location>
</feature>
<feature type="region of interest" description="Disordered" evidence="1">
    <location>
        <begin position="634"/>
        <end position="663"/>
    </location>
</feature>